<protein>
    <submittedName>
        <fullName evidence="15">Acyl-CoA Delta(11) desaturase-like</fullName>
    </submittedName>
</protein>
<dbReference type="CDD" id="cd03505">
    <property type="entry name" value="Delta9-FADS-like"/>
    <property type="match status" value="1"/>
</dbReference>
<dbReference type="GO" id="GO:0004768">
    <property type="term" value="F:stearoyl-CoA 9-desaturase activity"/>
    <property type="evidence" value="ECO:0007669"/>
    <property type="project" value="TreeGrafter"/>
</dbReference>
<dbReference type="GO" id="GO:0006636">
    <property type="term" value="P:unsaturated fatty acid biosynthetic process"/>
    <property type="evidence" value="ECO:0007669"/>
    <property type="project" value="TreeGrafter"/>
</dbReference>
<feature type="transmembrane region" description="Helical" evidence="13">
    <location>
        <begin position="26"/>
        <end position="46"/>
    </location>
</feature>
<evidence type="ECO:0000256" key="5">
    <source>
        <dbReference type="ARBA" id="ARBA00022832"/>
    </source>
</evidence>
<evidence type="ECO:0000256" key="12">
    <source>
        <dbReference type="RuleBase" id="RU000581"/>
    </source>
</evidence>
<evidence type="ECO:0000256" key="3">
    <source>
        <dbReference type="ARBA" id="ARBA00022516"/>
    </source>
</evidence>
<feature type="transmembrane region" description="Helical" evidence="13">
    <location>
        <begin position="214"/>
        <end position="233"/>
    </location>
</feature>
<evidence type="ECO:0000259" key="14">
    <source>
        <dbReference type="Pfam" id="PF00487"/>
    </source>
</evidence>
<organism evidence="15 16">
    <name type="scientific">Aphis craccivora</name>
    <name type="common">Cowpea aphid</name>
    <dbReference type="NCBI Taxonomy" id="307492"/>
    <lineage>
        <taxon>Eukaryota</taxon>
        <taxon>Metazoa</taxon>
        <taxon>Ecdysozoa</taxon>
        <taxon>Arthropoda</taxon>
        <taxon>Hexapoda</taxon>
        <taxon>Insecta</taxon>
        <taxon>Pterygota</taxon>
        <taxon>Neoptera</taxon>
        <taxon>Paraneoptera</taxon>
        <taxon>Hemiptera</taxon>
        <taxon>Sternorrhyncha</taxon>
        <taxon>Aphidomorpha</taxon>
        <taxon>Aphidoidea</taxon>
        <taxon>Aphididae</taxon>
        <taxon>Aphidini</taxon>
        <taxon>Aphis</taxon>
        <taxon>Aphis</taxon>
    </lineage>
</organism>
<evidence type="ECO:0000256" key="2">
    <source>
        <dbReference type="ARBA" id="ARBA00009295"/>
    </source>
</evidence>
<feature type="domain" description="Fatty acid desaturase" evidence="14">
    <location>
        <begin position="59"/>
        <end position="274"/>
    </location>
</feature>
<evidence type="ECO:0000256" key="7">
    <source>
        <dbReference type="ARBA" id="ARBA00023002"/>
    </source>
</evidence>
<dbReference type="EMBL" id="VUJU01003416">
    <property type="protein sequence ID" value="KAF0757981.1"/>
    <property type="molecule type" value="Genomic_DNA"/>
</dbReference>
<dbReference type="PANTHER" id="PTHR11351">
    <property type="entry name" value="ACYL-COA DESATURASE"/>
    <property type="match status" value="1"/>
</dbReference>
<feature type="transmembrane region" description="Helical" evidence="13">
    <location>
        <begin position="58"/>
        <end position="79"/>
    </location>
</feature>
<keyword evidence="3 12" id="KW-0444">Lipid biosynthesis</keyword>
<comment type="cofactor">
    <cofactor evidence="12">
        <name>Fe(2+)</name>
        <dbReference type="ChEBI" id="CHEBI:29033"/>
    </cofactor>
</comment>
<dbReference type="OrthoDB" id="10260134at2759"/>
<reference evidence="15 16" key="1">
    <citation type="submission" date="2019-08" db="EMBL/GenBank/DDBJ databases">
        <title>Whole genome of Aphis craccivora.</title>
        <authorList>
            <person name="Voronova N.V."/>
            <person name="Shulinski R.S."/>
            <person name="Bandarenka Y.V."/>
            <person name="Zhorov D.G."/>
            <person name="Warner D."/>
        </authorList>
    </citation>
    <scope>NUCLEOTIDE SEQUENCE [LARGE SCALE GENOMIC DNA]</scope>
    <source>
        <strain evidence="15">180601</strain>
        <tissue evidence="15">Whole Body</tissue>
    </source>
</reference>
<dbReference type="InterPro" id="IPR015876">
    <property type="entry name" value="Acyl-CoA_DS"/>
</dbReference>
<evidence type="ECO:0000313" key="16">
    <source>
        <dbReference type="Proteomes" id="UP000478052"/>
    </source>
</evidence>
<dbReference type="Proteomes" id="UP000478052">
    <property type="component" value="Unassembled WGS sequence"/>
</dbReference>
<comment type="subcellular location">
    <subcellularLocation>
        <location evidence="1">Membrane</location>
        <topology evidence="1">Multi-pass membrane protein</topology>
    </subcellularLocation>
</comment>
<evidence type="ECO:0000313" key="15">
    <source>
        <dbReference type="EMBL" id="KAF0757981.1"/>
    </source>
</evidence>
<keyword evidence="16" id="KW-1185">Reference proteome</keyword>
<dbReference type="InterPro" id="IPR005804">
    <property type="entry name" value="FA_desaturase_dom"/>
</dbReference>
<accession>A0A6G0YKZ3</accession>
<feature type="transmembrane region" description="Helical" evidence="13">
    <location>
        <begin position="186"/>
        <end position="208"/>
    </location>
</feature>
<keyword evidence="6 13" id="KW-1133">Transmembrane helix</keyword>
<keyword evidence="7 12" id="KW-0560">Oxidoreductase</keyword>
<keyword evidence="5" id="KW-0276">Fatty acid metabolism</keyword>
<evidence type="ECO:0000256" key="9">
    <source>
        <dbReference type="ARBA" id="ARBA00023098"/>
    </source>
</evidence>
<dbReference type="GO" id="GO:0005506">
    <property type="term" value="F:iron ion binding"/>
    <property type="evidence" value="ECO:0007669"/>
    <property type="project" value="TreeGrafter"/>
</dbReference>
<evidence type="ECO:0000256" key="8">
    <source>
        <dbReference type="ARBA" id="ARBA00023004"/>
    </source>
</evidence>
<comment type="caution">
    <text evidence="15">The sequence shown here is derived from an EMBL/GenBank/DDBJ whole genome shotgun (WGS) entry which is preliminary data.</text>
</comment>
<dbReference type="GO" id="GO:0005789">
    <property type="term" value="C:endoplasmic reticulum membrane"/>
    <property type="evidence" value="ECO:0007669"/>
    <property type="project" value="TreeGrafter"/>
</dbReference>
<proteinExistence type="inferred from homology"/>
<gene>
    <name evidence="15" type="ORF">FWK35_00013494</name>
</gene>
<keyword evidence="11 12" id="KW-0275">Fatty acid biosynthesis</keyword>
<keyword evidence="4 12" id="KW-0812">Transmembrane</keyword>
<evidence type="ECO:0000256" key="10">
    <source>
        <dbReference type="ARBA" id="ARBA00023136"/>
    </source>
</evidence>
<dbReference type="PRINTS" id="PR00075">
    <property type="entry name" value="FACDDSATRASE"/>
</dbReference>
<evidence type="ECO:0000256" key="11">
    <source>
        <dbReference type="ARBA" id="ARBA00023160"/>
    </source>
</evidence>
<keyword evidence="10 13" id="KW-0472">Membrane</keyword>
<comment type="domain">
    <text evidence="12">The histidine box domains are involved in binding the catalytic metal ions.</text>
</comment>
<name>A0A6G0YKZ3_APHCR</name>
<keyword evidence="9" id="KW-0443">Lipid metabolism</keyword>
<dbReference type="Pfam" id="PF00487">
    <property type="entry name" value="FA_desaturase"/>
    <property type="match status" value="1"/>
</dbReference>
<dbReference type="PANTHER" id="PTHR11351:SF31">
    <property type="entry name" value="DESATURASE 1, ISOFORM A-RELATED"/>
    <property type="match status" value="1"/>
</dbReference>
<sequence>MATDIKVCDSTTLETRPTEKQPYQPIVWRNVILCSLVHLGALYGIYLVFTSAKITTTVFAIGLYQISAIGITAGAHRLWSHRAYKAKWQLRLIIITLNTIAFQAIHRGLTDCHILQNSVYDWARDHRLHHKYCDTNADPHNSNRGLFFSHVGWLLCRKHPDVIEKGRTIDTSDLLADPIVAFQKKYFWFLITWACFIIPTLIPVYCWGETWSNSWYVAVLLRYTLSLNAIWLVNSAAHAWGGKPYDRFINASENLVASILSVGEGWHNYHHVFPWDYKTAELGNYHFNYTTAFIDLFAKIGWAYDMKTSSTELVRKRASRTGLVDSGGDPVPLPWGWDDKDCPQSDRMEATIINRKQG</sequence>
<evidence type="ECO:0000256" key="1">
    <source>
        <dbReference type="ARBA" id="ARBA00004141"/>
    </source>
</evidence>
<evidence type="ECO:0000256" key="4">
    <source>
        <dbReference type="ARBA" id="ARBA00022692"/>
    </source>
</evidence>
<evidence type="ECO:0000256" key="6">
    <source>
        <dbReference type="ARBA" id="ARBA00022989"/>
    </source>
</evidence>
<dbReference type="AlphaFoldDB" id="A0A6G0YKZ3"/>
<keyword evidence="8" id="KW-0408">Iron</keyword>
<evidence type="ECO:0000256" key="13">
    <source>
        <dbReference type="SAM" id="Phobius"/>
    </source>
</evidence>
<comment type="similarity">
    <text evidence="2 12">Belongs to the fatty acid desaturase type 1 family.</text>
</comment>